<dbReference type="HOGENOM" id="CLU_017584_4_3_1"/>
<feature type="domain" description="Aminotransferase class I/classII large" evidence="1">
    <location>
        <begin position="141"/>
        <end position="472"/>
    </location>
</feature>
<dbReference type="PANTHER" id="PTHR42691">
    <property type="entry name" value="ASPARTATE AMINOTRANSFERASE YHDR-RELATED"/>
    <property type="match status" value="1"/>
</dbReference>
<dbReference type="eggNOG" id="KOG0257">
    <property type="taxonomic scope" value="Eukaryota"/>
</dbReference>
<keyword evidence="3" id="KW-1185">Reference proteome</keyword>
<gene>
    <name evidence="2" type="ORF">UCREL1_11322</name>
</gene>
<dbReference type="Gene3D" id="3.90.1150.10">
    <property type="entry name" value="Aspartate Aminotransferase, domain 1"/>
    <property type="match status" value="1"/>
</dbReference>
<dbReference type="Proteomes" id="UP000012174">
    <property type="component" value="Unassembled WGS sequence"/>
</dbReference>
<sequence>MPPSLDISDNSERGLNLPALKLSSNREQLAVVNTGDLPKIFRAPLIDSTDLLDATGMRPLHQEARELAGHVCSSRSTKDDWLLPRKQWDDLVSIALTQCDLSLRDCCELRYGNPGEPAANELIELFSQAARPAPGEEVSWYAYNRPKPDQVKLLARRLSEAQGVEHAPEDIIVVDGSLAALDLLAFVALDVGDEAILLTPAYFNYPVIIQHRQGTVKYVSVDKHTLEPDVDAIRRAIGPKTRCIFLTCPNNPTGVVPGRPVLEKLSNMLLEVNKQRSSPVLVISDEAYRRILYTGSEFTSITSIYPHSVSTYTTGKTLLAPGQRLGYIAIPSIMPAPHRHILRRALTVAQNSSWAFPSATIMNCLDTLDTMQIDLGALESKRDYFCGRLEAAGYQLKVPQGTFYVCISIPGWVDDHPTNTMACPSAGKEIAFCLDLARNGVLVMPGSLFGWAGVFRISLTAPLTALARACDVLESRQAV</sequence>
<evidence type="ECO:0000313" key="2">
    <source>
        <dbReference type="EMBL" id="EMR61750.1"/>
    </source>
</evidence>
<reference evidence="3" key="1">
    <citation type="journal article" date="2013" name="Genome Announc.">
        <title>Draft genome sequence of the grapevine dieback fungus Eutypa lata UCR-EL1.</title>
        <authorList>
            <person name="Blanco-Ulate B."/>
            <person name="Rolshausen P.E."/>
            <person name="Cantu D."/>
        </authorList>
    </citation>
    <scope>NUCLEOTIDE SEQUENCE [LARGE SCALE GENOMIC DNA]</scope>
    <source>
        <strain evidence="3">UCR-EL1</strain>
    </source>
</reference>
<dbReference type="InterPro" id="IPR015424">
    <property type="entry name" value="PyrdxlP-dep_Trfase"/>
</dbReference>
<organism evidence="2 3">
    <name type="scientific">Eutypa lata (strain UCR-EL1)</name>
    <name type="common">Grapevine dieback disease fungus</name>
    <name type="synonym">Eutypa armeniacae</name>
    <dbReference type="NCBI Taxonomy" id="1287681"/>
    <lineage>
        <taxon>Eukaryota</taxon>
        <taxon>Fungi</taxon>
        <taxon>Dikarya</taxon>
        <taxon>Ascomycota</taxon>
        <taxon>Pezizomycotina</taxon>
        <taxon>Sordariomycetes</taxon>
        <taxon>Xylariomycetidae</taxon>
        <taxon>Xylariales</taxon>
        <taxon>Diatrypaceae</taxon>
        <taxon>Eutypa</taxon>
    </lineage>
</organism>
<dbReference type="OrthoDB" id="7042322at2759"/>
<dbReference type="GO" id="GO:0030170">
    <property type="term" value="F:pyridoxal phosphate binding"/>
    <property type="evidence" value="ECO:0007669"/>
    <property type="project" value="InterPro"/>
</dbReference>
<evidence type="ECO:0000259" key="1">
    <source>
        <dbReference type="Pfam" id="PF00155"/>
    </source>
</evidence>
<proteinExistence type="predicted"/>
<keyword evidence="2" id="KW-0808">Transferase</keyword>
<dbReference type="CDD" id="cd00609">
    <property type="entry name" value="AAT_like"/>
    <property type="match status" value="1"/>
</dbReference>
<evidence type="ECO:0000313" key="3">
    <source>
        <dbReference type="Proteomes" id="UP000012174"/>
    </source>
</evidence>
<dbReference type="InterPro" id="IPR015422">
    <property type="entry name" value="PyrdxlP-dep_Trfase_small"/>
</dbReference>
<protein>
    <submittedName>
        <fullName evidence="2">Putative aminotransferase class i and ii protein</fullName>
    </submittedName>
</protein>
<accession>M7T546</accession>
<dbReference type="SUPFAM" id="SSF53383">
    <property type="entry name" value="PLP-dependent transferases"/>
    <property type="match status" value="1"/>
</dbReference>
<keyword evidence="2" id="KW-0032">Aminotransferase</keyword>
<dbReference type="EMBL" id="KB707557">
    <property type="protein sequence ID" value="EMR61750.1"/>
    <property type="molecule type" value="Genomic_DNA"/>
</dbReference>
<name>M7T546_EUTLA</name>
<dbReference type="AlphaFoldDB" id="M7T546"/>
<dbReference type="Pfam" id="PF00155">
    <property type="entry name" value="Aminotran_1_2"/>
    <property type="match status" value="1"/>
</dbReference>
<dbReference type="InterPro" id="IPR015421">
    <property type="entry name" value="PyrdxlP-dep_Trfase_major"/>
</dbReference>
<dbReference type="PANTHER" id="PTHR42691:SF1">
    <property type="entry name" value="ASPARTATE AMINOTRANSFERASE YHDR-RELATED"/>
    <property type="match status" value="1"/>
</dbReference>
<dbReference type="GO" id="GO:0008483">
    <property type="term" value="F:transaminase activity"/>
    <property type="evidence" value="ECO:0007669"/>
    <property type="project" value="UniProtKB-KW"/>
</dbReference>
<dbReference type="Gene3D" id="3.40.640.10">
    <property type="entry name" value="Type I PLP-dependent aspartate aminotransferase-like (Major domain)"/>
    <property type="match status" value="1"/>
</dbReference>
<dbReference type="KEGG" id="ela:UCREL1_11322"/>
<dbReference type="InterPro" id="IPR004839">
    <property type="entry name" value="Aminotransferase_I/II_large"/>
</dbReference>
<dbReference type="STRING" id="1287681.M7T546"/>